<comment type="caution">
    <text evidence="5">The sequence shown here is derived from an EMBL/GenBank/DDBJ whole genome shotgun (WGS) entry which is preliminary data.</text>
</comment>
<sequence length="178" mass="20833">MDISGDKVQLFRVTVDDLDFLCDIECNSELWEYEETVESDREVVSQTFLDKINSEDEHQYDFIVCLEAEGIRTPIGLAQIWSYNEYRKSWEIGFAILPLYSGHGYGSEAAGLLLKFAFEELKAHKVVGMCNSRNKRSAVLMERIGMTKEAVFKEELYWRNQWTDQFFYSILEKEFFAV</sequence>
<dbReference type="PANTHER" id="PTHR43792:SF8">
    <property type="entry name" value="[RIBOSOMAL PROTEIN US5]-ALANINE N-ACETYLTRANSFERASE"/>
    <property type="match status" value="1"/>
</dbReference>
<dbReference type="OrthoDB" id="9785602at2"/>
<evidence type="ECO:0000256" key="1">
    <source>
        <dbReference type="ARBA" id="ARBA00022679"/>
    </source>
</evidence>
<feature type="domain" description="N-acetyltransferase" evidence="4">
    <location>
        <begin position="8"/>
        <end position="174"/>
    </location>
</feature>
<reference evidence="5 6" key="1">
    <citation type="submission" date="2018-08" db="EMBL/GenBank/DDBJ databases">
        <title>Paenibacillus sp. M4BSY-1, whole genome shotgun sequence.</title>
        <authorList>
            <person name="Tuo L."/>
        </authorList>
    </citation>
    <scope>NUCLEOTIDE SEQUENCE [LARGE SCALE GENOMIC DNA]</scope>
    <source>
        <strain evidence="5 6">M4BSY-1</strain>
    </source>
</reference>
<dbReference type="InterPro" id="IPR000182">
    <property type="entry name" value="GNAT_dom"/>
</dbReference>
<keyword evidence="2" id="KW-0012">Acyltransferase</keyword>
<dbReference type="RefSeq" id="WP_116046181.1">
    <property type="nucleotide sequence ID" value="NZ_QUBQ01000002.1"/>
</dbReference>
<name>A0A371PFC2_9BACL</name>
<protein>
    <submittedName>
        <fullName evidence="5">N-acetyltransferase</fullName>
    </submittedName>
</protein>
<evidence type="ECO:0000313" key="5">
    <source>
        <dbReference type="EMBL" id="REK74641.1"/>
    </source>
</evidence>
<proteinExistence type="inferred from homology"/>
<evidence type="ECO:0000256" key="2">
    <source>
        <dbReference type="ARBA" id="ARBA00023315"/>
    </source>
</evidence>
<keyword evidence="6" id="KW-1185">Reference proteome</keyword>
<evidence type="ECO:0000313" key="6">
    <source>
        <dbReference type="Proteomes" id="UP000261905"/>
    </source>
</evidence>
<dbReference type="Gene3D" id="3.40.630.30">
    <property type="match status" value="1"/>
</dbReference>
<organism evidence="5 6">
    <name type="scientific">Paenibacillus paeoniae</name>
    <dbReference type="NCBI Taxonomy" id="2292705"/>
    <lineage>
        <taxon>Bacteria</taxon>
        <taxon>Bacillati</taxon>
        <taxon>Bacillota</taxon>
        <taxon>Bacilli</taxon>
        <taxon>Bacillales</taxon>
        <taxon>Paenibacillaceae</taxon>
        <taxon>Paenibacillus</taxon>
    </lineage>
</organism>
<dbReference type="InterPro" id="IPR016181">
    <property type="entry name" value="Acyl_CoA_acyltransferase"/>
</dbReference>
<dbReference type="CDD" id="cd04301">
    <property type="entry name" value="NAT_SF"/>
    <property type="match status" value="1"/>
</dbReference>
<dbReference type="PROSITE" id="PS51186">
    <property type="entry name" value="GNAT"/>
    <property type="match status" value="1"/>
</dbReference>
<accession>A0A371PFC2</accession>
<dbReference type="GO" id="GO:0016747">
    <property type="term" value="F:acyltransferase activity, transferring groups other than amino-acyl groups"/>
    <property type="evidence" value="ECO:0007669"/>
    <property type="project" value="InterPro"/>
</dbReference>
<dbReference type="Proteomes" id="UP000261905">
    <property type="component" value="Unassembled WGS sequence"/>
</dbReference>
<dbReference type="InterPro" id="IPR051531">
    <property type="entry name" value="N-acetyltransferase"/>
</dbReference>
<evidence type="ECO:0000259" key="4">
    <source>
        <dbReference type="PROSITE" id="PS51186"/>
    </source>
</evidence>
<dbReference type="EMBL" id="QUBQ01000002">
    <property type="protein sequence ID" value="REK74641.1"/>
    <property type="molecule type" value="Genomic_DNA"/>
</dbReference>
<evidence type="ECO:0000256" key="3">
    <source>
        <dbReference type="ARBA" id="ARBA00038502"/>
    </source>
</evidence>
<dbReference type="PANTHER" id="PTHR43792">
    <property type="entry name" value="GNAT FAMILY, PUTATIVE (AFU_ORTHOLOGUE AFUA_3G00765)-RELATED-RELATED"/>
    <property type="match status" value="1"/>
</dbReference>
<keyword evidence="1 5" id="KW-0808">Transferase</keyword>
<comment type="similarity">
    <text evidence="3">Belongs to the acetyltransferase family. RimJ subfamily.</text>
</comment>
<dbReference type="Pfam" id="PF13302">
    <property type="entry name" value="Acetyltransf_3"/>
    <property type="match status" value="1"/>
</dbReference>
<dbReference type="SUPFAM" id="SSF55729">
    <property type="entry name" value="Acyl-CoA N-acyltransferases (Nat)"/>
    <property type="match status" value="1"/>
</dbReference>
<gene>
    <name evidence="5" type="ORF">DX130_13215</name>
</gene>
<dbReference type="AlphaFoldDB" id="A0A371PFC2"/>